<gene>
    <name evidence="2" type="ORF">GCM10011328_23300</name>
</gene>
<dbReference type="EMBL" id="BMFZ01000005">
    <property type="protein sequence ID" value="GGA47457.1"/>
    <property type="molecule type" value="Genomic_DNA"/>
</dbReference>
<proteinExistence type="predicted"/>
<dbReference type="Gene3D" id="3.40.50.2000">
    <property type="entry name" value="Glycogen Phosphorylase B"/>
    <property type="match status" value="2"/>
</dbReference>
<name>A0ABQ1GP72_9GAMM</name>
<organism evidence="2 3">
    <name type="scientific">Hafnia psychrotolerans</name>
    <dbReference type="NCBI Taxonomy" id="1477018"/>
    <lineage>
        <taxon>Bacteria</taxon>
        <taxon>Pseudomonadati</taxon>
        <taxon>Pseudomonadota</taxon>
        <taxon>Gammaproteobacteria</taxon>
        <taxon>Enterobacterales</taxon>
        <taxon>Hafniaceae</taxon>
        <taxon>Hafnia</taxon>
    </lineage>
</organism>
<dbReference type="Pfam" id="PF00534">
    <property type="entry name" value="Glycos_transf_1"/>
    <property type="match status" value="1"/>
</dbReference>
<sequence length="373" mass="42360">MIFYCESRIFSGQERMFLTAACARSHQTKCILIVNSTNDAAIKFSKSNGHFSEIKLIDNFDQKFSSLFIWFRWSRIYSLSQYLKEKRRQYPIICVSQGRIESGNIGVLAGKLARMNIISYIPMVHSHIEMGSGKLSGTIKDLLCSPLYRLPDSFITISNEVAIELRENCSATIKVVENFAQRKPLVKVEDVPPLFYDKSYYKLILPGRLLNKQKGQLDLVRALKVVSEKTSQNILCYIVGDGPDDSLINNEIKNLDLSHNIFMLGNRSDLLSIMYECDLVVLPSLFEGVPLVLLEAAILDKDIIASDIIGFKNYISKNDVFSPHNTDSLANKIISKLRKDATKAIYNENLERLLSRNEDIFTTDFCKVLNELS</sequence>
<reference evidence="3" key="1">
    <citation type="journal article" date="2019" name="Int. J. Syst. Evol. Microbiol.">
        <title>The Global Catalogue of Microorganisms (GCM) 10K type strain sequencing project: providing services to taxonomists for standard genome sequencing and annotation.</title>
        <authorList>
            <consortium name="The Broad Institute Genomics Platform"/>
            <consortium name="The Broad Institute Genome Sequencing Center for Infectious Disease"/>
            <person name="Wu L."/>
            <person name="Ma J."/>
        </authorList>
    </citation>
    <scope>NUCLEOTIDE SEQUENCE [LARGE SCALE GENOMIC DNA]</scope>
    <source>
        <strain evidence="3">CGMCC 1.12806</strain>
    </source>
</reference>
<dbReference type="Proteomes" id="UP000627464">
    <property type="component" value="Unassembled WGS sequence"/>
</dbReference>
<dbReference type="InterPro" id="IPR001296">
    <property type="entry name" value="Glyco_trans_1"/>
</dbReference>
<dbReference type="PANTHER" id="PTHR12526">
    <property type="entry name" value="GLYCOSYLTRANSFERASE"/>
    <property type="match status" value="1"/>
</dbReference>
<evidence type="ECO:0000313" key="2">
    <source>
        <dbReference type="EMBL" id="GGA47457.1"/>
    </source>
</evidence>
<feature type="domain" description="Glycosyl transferase family 1" evidence="1">
    <location>
        <begin position="200"/>
        <end position="348"/>
    </location>
</feature>
<accession>A0ABQ1GP72</accession>
<comment type="caution">
    <text evidence="2">The sequence shown here is derived from an EMBL/GenBank/DDBJ whole genome shotgun (WGS) entry which is preliminary data.</text>
</comment>
<keyword evidence="3" id="KW-1185">Reference proteome</keyword>
<protein>
    <recommendedName>
        <fullName evidence="1">Glycosyl transferase family 1 domain-containing protein</fullName>
    </recommendedName>
</protein>
<evidence type="ECO:0000313" key="3">
    <source>
        <dbReference type="Proteomes" id="UP000627464"/>
    </source>
</evidence>
<dbReference type="PANTHER" id="PTHR12526:SF630">
    <property type="entry name" value="GLYCOSYLTRANSFERASE"/>
    <property type="match status" value="1"/>
</dbReference>
<dbReference type="SUPFAM" id="SSF53756">
    <property type="entry name" value="UDP-Glycosyltransferase/glycogen phosphorylase"/>
    <property type="match status" value="1"/>
</dbReference>
<evidence type="ECO:0000259" key="1">
    <source>
        <dbReference type="Pfam" id="PF00534"/>
    </source>
</evidence>